<dbReference type="PANTHER" id="PTHR40469">
    <property type="entry name" value="SECRETED GLYCOSYL HYDROLASE"/>
    <property type="match status" value="1"/>
</dbReference>
<name>T0GY06_9SPHN</name>
<proteinExistence type="predicted"/>
<evidence type="ECO:0000259" key="1">
    <source>
        <dbReference type="Pfam" id="PF06283"/>
    </source>
</evidence>
<organism evidence="2 3">
    <name type="scientific">Sphingobium quisquiliarum P25</name>
    <dbReference type="NCBI Taxonomy" id="1329909"/>
    <lineage>
        <taxon>Bacteria</taxon>
        <taxon>Pseudomonadati</taxon>
        <taxon>Pseudomonadota</taxon>
        <taxon>Alphaproteobacteria</taxon>
        <taxon>Sphingomonadales</taxon>
        <taxon>Sphingomonadaceae</taxon>
        <taxon>Sphingobium</taxon>
    </lineage>
</organism>
<dbReference type="Proteomes" id="UP000015525">
    <property type="component" value="Unassembled WGS sequence"/>
</dbReference>
<dbReference type="AlphaFoldDB" id="T0GY06"/>
<dbReference type="RefSeq" id="WP_021237696.1">
    <property type="nucleotide sequence ID" value="NZ_ATHO01000061.1"/>
</dbReference>
<gene>
    <name evidence="2" type="ORF">L288_07035</name>
</gene>
<evidence type="ECO:0000313" key="3">
    <source>
        <dbReference type="Proteomes" id="UP000015525"/>
    </source>
</evidence>
<dbReference type="SUPFAM" id="SSF52317">
    <property type="entry name" value="Class I glutamine amidotransferase-like"/>
    <property type="match status" value="1"/>
</dbReference>
<dbReference type="InterPro" id="IPR029062">
    <property type="entry name" value="Class_I_gatase-like"/>
</dbReference>
<dbReference type="EMBL" id="ATHO01000061">
    <property type="protein sequence ID" value="EQB08861.1"/>
    <property type="molecule type" value="Genomic_DNA"/>
</dbReference>
<dbReference type="Pfam" id="PF06283">
    <property type="entry name" value="ThuA"/>
    <property type="match status" value="1"/>
</dbReference>
<sequence length="374" mass="40090">MALTLGPAPASAASSAAAVTDCPLRDMPFSLGSPLIDILLSPAAHAVVESEAPGAIAKMPPMFRGTTAPSFASILTLKDAGSFLRLNGAQLAAIDRKLKLLPVTASDRQARCARYDNDRPVFDLPRGKPRILLFEKMTGYRDGPSVDAAHEAFFAMAKRKGWAIAATDKGGAIHPKTLAQFDAVIWNNVSGDVLTLSQRKALQHFLKRGGGFVAVHGSAGDPATFWDWYADDLIGARFAGHPMGPQFQDARIVVEDREGPVGQGLPPEWTMKDEWYSFKNNPRASGSAIIATLDERSYSPKGMGGQDLRMGGDHPIAWTRCMGRGRVFYSAIGHRPEAYSDPAYVKMLENAVGWSAKGRQDGCTSSASGATGRD</sequence>
<feature type="domain" description="ThuA-like" evidence="1">
    <location>
        <begin position="130"/>
        <end position="354"/>
    </location>
</feature>
<dbReference type="InterPro" id="IPR029010">
    <property type="entry name" value="ThuA-like"/>
</dbReference>
<dbReference type="PATRIC" id="fig|1329909.3.peg.1356"/>
<reference evidence="2 3" key="1">
    <citation type="journal article" date="2013" name="Genome Announc.">
        <title>Draft Genome Sequence of Sphingobium quisquiliarum Strain P25T, a Novel Hexachlorocyclohexane (HCH)-Degrading Bacterium Isolated from an HCH Dumpsite.</title>
        <authorList>
            <person name="Kumar Singh A."/>
            <person name="Sangwan N."/>
            <person name="Sharma A."/>
            <person name="Gupta V."/>
            <person name="Khurana J.P."/>
            <person name="Lal R."/>
        </authorList>
    </citation>
    <scope>NUCLEOTIDE SEQUENCE [LARGE SCALE GENOMIC DNA]</scope>
    <source>
        <strain evidence="2 3">P25</strain>
    </source>
</reference>
<comment type="caution">
    <text evidence="2">The sequence shown here is derived from an EMBL/GenBank/DDBJ whole genome shotgun (WGS) entry which is preliminary data.</text>
</comment>
<dbReference type="PANTHER" id="PTHR40469:SF2">
    <property type="entry name" value="GALACTOSE-BINDING DOMAIN-LIKE SUPERFAMILY PROTEIN"/>
    <property type="match status" value="1"/>
</dbReference>
<dbReference type="Gene3D" id="3.40.50.880">
    <property type="match status" value="1"/>
</dbReference>
<evidence type="ECO:0000313" key="2">
    <source>
        <dbReference type="EMBL" id="EQB08861.1"/>
    </source>
</evidence>
<accession>T0GY06</accession>
<protein>
    <recommendedName>
        <fullName evidence="1">ThuA-like domain-containing protein</fullName>
    </recommendedName>
</protein>
<keyword evidence="3" id="KW-1185">Reference proteome</keyword>